<dbReference type="Pfam" id="PF14393">
    <property type="entry name" value="DUF4422"/>
    <property type="match status" value="1"/>
</dbReference>
<sequence length="270" mass="32058">MTMYVISHKMFDYDLPNGYQPLLVGADFNSNPRGYLADNTGDNISRQNKEFNELTGLYWMWKNTTDPFVGLSHYRRYFSPHSFGKRIGGRNAMYLWLLAFGRTHPVSEEELQAMLKEYDWVVAYPEDDSKGKETLREQYIRGHYEVDLDHTREAIIKLYPEFTNSFDGVMNGPAVMAPYNMFYTRRELMNDYCKWLFDILFEVQSHTDMTGYDTYQRRLYGFLSERLLNVYLHQQRNVKIKYLTVFNTGDLKRKAVIRHLTNRMGITEKN</sequence>
<gene>
    <name evidence="2" type="ORF">N573_008955</name>
</gene>
<organism evidence="2 3">
    <name type="scientific">Limosilactobacillus fermentum 3872</name>
    <dbReference type="NCBI Taxonomy" id="1381124"/>
    <lineage>
        <taxon>Bacteria</taxon>
        <taxon>Bacillati</taxon>
        <taxon>Bacillota</taxon>
        <taxon>Bacilli</taxon>
        <taxon>Lactobacillales</taxon>
        <taxon>Lactobacillaceae</taxon>
        <taxon>Limosilactobacillus</taxon>
    </lineage>
</organism>
<dbReference type="EMBL" id="CP011536">
    <property type="protein sequence ID" value="AKM51783.1"/>
    <property type="molecule type" value="Genomic_DNA"/>
</dbReference>
<accession>A0A806T9D5</accession>
<evidence type="ECO:0000313" key="2">
    <source>
        <dbReference type="EMBL" id="AKM51783.1"/>
    </source>
</evidence>
<dbReference type="RefSeq" id="WP_021350016.1">
    <property type="nucleotide sequence ID" value="NZ_CP011536.1"/>
</dbReference>
<evidence type="ECO:0000259" key="1">
    <source>
        <dbReference type="Pfam" id="PF14393"/>
    </source>
</evidence>
<reference evidence="2 3" key="2">
    <citation type="journal article" name="FEMS Microbiol. Lett.">
        <title>Lactobacillus fermentum 3872 genome sequencing reveals plasmid and chromosomal genes potentially involved in a probiotic activity.</title>
        <authorList>
            <person name="Lehri B."/>
            <person name="Seddon A.M."/>
            <person name="Karlyshev A.V."/>
        </authorList>
    </citation>
    <scope>NUCLEOTIDE SEQUENCE [LARGE SCALE GENOMIC DNA]</scope>
    <source>
        <strain evidence="2 3">3872</strain>
    </source>
</reference>
<dbReference type="Proteomes" id="UP000016629">
    <property type="component" value="Chromosome"/>
</dbReference>
<dbReference type="InterPro" id="IPR025536">
    <property type="entry name" value="DUF4422"/>
</dbReference>
<dbReference type="AlphaFoldDB" id="A0A806T9D5"/>
<name>A0A806T9D5_LIMFE</name>
<protein>
    <submittedName>
        <fullName evidence="2">Polysachharide biosynthesis protein</fullName>
    </submittedName>
</protein>
<feature type="domain" description="DUF4422" evidence="1">
    <location>
        <begin position="3"/>
        <end position="235"/>
    </location>
</feature>
<evidence type="ECO:0000313" key="3">
    <source>
        <dbReference type="Proteomes" id="UP000016629"/>
    </source>
</evidence>
<proteinExistence type="predicted"/>
<reference evidence="2 3" key="1">
    <citation type="journal article" date="2013" name="Genome Announc.">
        <title>Draft Genome Sequence of Lactobacillus fermentum Strain 3872.</title>
        <authorList>
            <person name="Karlyshev A.V."/>
            <person name="Raju K."/>
            <person name="Abramov V.M."/>
        </authorList>
    </citation>
    <scope>NUCLEOTIDE SEQUENCE [LARGE SCALE GENOMIC DNA]</scope>
    <source>
        <strain evidence="2 3">3872</strain>
    </source>
</reference>